<evidence type="ECO:0000256" key="3">
    <source>
        <dbReference type="ARBA" id="ARBA00012288"/>
    </source>
</evidence>
<name>A0A2K8K7L5_9RHOB</name>
<evidence type="ECO:0000259" key="11">
    <source>
        <dbReference type="PROSITE" id="PS00907"/>
    </source>
</evidence>
<keyword evidence="5 7" id="KW-0456">Lyase</keyword>
<dbReference type="SUPFAM" id="SSF51726">
    <property type="entry name" value="UROD/MetE-like"/>
    <property type="match status" value="1"/>
</dbReference>
<reference evidence="12 13" key="1">
    <citation type="submission" date="2017-11" db="EMBL/GenBank/DDBJ databases">
        <title>Revised Sequence and Annotation of the Rhodobaca barguzinensis strain alga05 Genome.</title>
        <authorList>
            <person name="Kopejtka K."/>
            <person name="Tomasch J.M."/>
            <person name="Bunk B."/>
            <person name="Koblizek M."/>
        </authorList>
    </citation>
    <scope>NUCLEOTIDE SEQUENCE [LARGE SCALE GENOMIC DNA]</scope>
    <source>
        <strain evidence="13">alga05</strain>
    </source>
</reference>
<dbReference type="UniPathway" id="UPA00251">
    <property type="reaction ID" value="UER00321"/>
</dbReference>
<dbReference type="Pfam" id="PF01208">
    <property type="entry name" value="URO-D"/>
    <property type="match status" value="1"/>
</dbReference>
<dbReference type="PROSITE" id="PS00906">
    <property type="entry name" value="UROD_1"/>
    <property type="match status" value="1"/>
</dbReference>
<keyword evidence="7" id="KW-0963">Cytoplasm</keyword>
<evidence type="ECO:0000256" key="4">
    <source>
        <dbReference type="ARBA" id="ARBA00022793"/>
    </source>
</evidence>
<feature type="binding site" evidence="7">
    <location>
        <position position="326"/>
    </location>
    <ligand>
        <name>substrate</name>
    </ligand>
</feature>
<evidence type="ECO:0000256" key="7">
    <source>
        <dbReference type="HAMAP-Rule" id="MF_00218"/>
    </source>
</evidence>
<dbReference type="EC" id="4.1.1.37" evidence="3 7"/>
<comment type="function">
    <text evidence="7">Catalyzes the decarboxylation of four acetate groups of uroporphyrinogen-III to yield coproporphyrinogen-III.</text>
</comment>
<dbReference type="RefSeq" id="WP_071479020.1">
    <property type="nucleotide sequence ID" value="NZ_CP024899.1"/>
</dbReference>
<dbReference type="HAMAP" id="MF_00218">
    <property type="entry name" value="URO_D"/>
    <property type="match status" value="1"/>
</dbReference>
<dbReference type="NCBIfam" id="TIGR01464">
    <property type="entry name" value="hemE"/>
    <property type="match status" value="1"/>
</dbReference>
<dbReference type="PROSITE" id="PS00907">
    <property type="entry name" value="UROD_2"/>
    <property type="match status" value="1"/>
</dbReference>
<organism evidence="12 13">
    <name type="scientific">Roseinatronobacter bogoriensis subsp. barguzinensis</name>
    <dbReference type="NCBI Taxonomy" id="441209"/>
    <lineage>
        <taxon>Bacteria</taxon>
        <taxon>Pseudomonadati</taxon>
        <taxon>Pseudomonadota</taxon>
        <taxon>Alphaproteobacteria</taxon>
        <taxon>Rhodobacterales</taxon>
        <taxon>Paracoccaceae</taxon>
        <taxon>Roseinatronobacter</taxon>
    </lineage>
</organism>
<dbReference type="AlphaFoldDB" id="A0A2K8K7L5"/>
<dbReference type="Gene3D" id="3.20.20.210">
    <property type="match status" value="1"/>
</dbReference>
<evidence type="ECO:0000313" key="13">
    <source>
        <dbReference type="Proteomes" id="UP000228948"/>
    </source>
</evidence>
<feature type="binding site" evidence="7">
    <location>
        <position position="155"/>
    </location>
    <ligand>
        <name>substrate</name>
    </ligand>
</feature>
<comment type="caution">
    <text evidence="7">Lacks conserved residue(s) required for the propagation of feature annotation.</text>
</comment>
<feature type="binding site" evidence="7">
    <location>
        <position position="78"/>
    </location>
    <ligand>
        <name>substrate</name>
    </ligand>
</feature>
<dbReference type="InterPro" id="IPR006361">
    <property type="entry name" value="Uroporphyrinogen_deCO2ase_HemE"/>
</dbReference>
<dbReference type="STRING" id="441209.GCA_001870665_00129"/>
<dbReference type="PANTHER" id="PTHR21091:SF169">
    <property type="entry name" value="UROPORPHYRINOGEN DECARBOXYLASE"/>
    <property type="match status" value="1"/>
</dbReference>
<gene>
    <name evidence="7" type="primary">hemE</name>
    <name evidence="12" type="ORF">BG454_06065</name>
</gene>
<dbReference type="KEGG" id="rbg:BG454_06065"/>
<keyword evidence="4 7" id="KW-0210">Decarboxylase</keyword>
<keyword evidence="6 7" id="KW-0627">Porphyrin biosynthesis</keyword>
<dbReference type="OrthoDB" id="9806656at2"/>
<keyword evidence="13" id="KW-1185">Reference proteome</keyword>
<evidence type="ECO:0000256" key="2">
    <source>
        <dbReference type="ARBA" id="ARBA00009935"/>
    </source>
</evidence>
<evidence type="ECO:0000256" key="6">
    <source>
        <dbReference type="ARBA" id="ARBA00023244"/>
    </source>
</evidence>
<accession>A0A2K8K7L5</accession>
<dbReference type="InterPro" id="IPR038071">
    <property type="entry name" value="UROD/MetE-like_sf"/>
</dbReference>
<evidence type="ECO:0000256" key="1">
    <source>
        <dbReference type="ARBA" id="ARBA00004804"/>
    </source>
</evidence>
<evidence type="ECO:0000313" key="12">
    <source>
        <dbReference type="EMBL" id="ATX65444.1"/>
    </source>
</evidence>
<evidence type="ECO:0000259" key="10">
    <source>
        <dbReference type="PROSITE" id="PS00906"/>
    </source>
</evidence>
<sequence length="349" mass="37568">MTATAPTKTILRALAGETLPTPPIWMMRQAGRYLPEYKATRAQAGDFLSLCYNPELAAEVTLQPIRRYGFDAAILFADILLVPQALGADLWFVTGEGPRLSTLNDMVGVEALKPVDAIHDTLSPVYETVKILSRELPAETTLIGFAGAPWTVATYMIAGRGTPDQAPAHAMREGAPEAFDALIDRITAATIEYLSMQIDAGAEVVKIFDSWAGSLKGDAFLRYSLEPARKITAALKARHPGIPVIAFPREAGDGYIGFARATRADCVAIDNSVSPEWAAEHVQVDGCVQGNLASSHMVTGGQALVDATERVVRAFRNGPHIFNLGHGITPDADPENVALMIETVRNCRD</sequence>
<comment type="subunit">
    <text evidence="7">Homodimer.</text>
</comment>
<feature type="binding site" evidence="7">
    <location>
        <position position="210"/>
    </location>
    <ligand>
        <name>substrate</name>
    </ligand>
</feature>
<evidence type="ECO:0000256" key="9">
    <source>
        <dbReference type="RuleBase" id="RU004169"/>
    </source>
</evidence>
<comment type="pathway">
    <text evidence="1 7 8">Porphyrin-containing compound metabolism; protoporphyrin-IX biosynthesis; coproporphyrinogen-III from 5-aminolevulinate: step 4/4.</text>
</comment>
<evidence type="ECO:0000256" key="8">
    <source>
        <dbReference type="RuleBase" id="RU000554"/>
    </source>
</evidence>
<dbReference type="Proteomes" id="UP000228948">
    <property type="component" value="Chromosome"/>
</dbReference>
<dbReference type="PANTHER" id="PTHR21091">
    <property type="entry name" value="METHYLTETRAHYDROFOLATE:HOMOCYSTEINE METHYLTRANSFERASE RELATED"/>
    <property type="match status" value="1"/>
</dbReference>
<comment type="similarity">
    <text evidence="2 7 9">Belongs to the uroporphyrinogen decarboxylase family.</text>
</comment>
<feature type="binding site" evidence="7">
    <location>
        <begin position="28"/>
        <end position="32"/>
    </location>
    <ligand>
        <name>substrate</name>
    </ligand>
</feature>
<dbReference type="InterPro" id="IPR000257">
    <property type="entry name" value="Uroporphyrinogen_deCOase"/>
</dbReference>
<dbReference type="GO" id="GO:0005829">
    <property type="term" value="C:cytosol"/>
    <property type="evidence" value="ECO:0007669"/>
    <property type="project" value="TreeGrafter"/>
</dbReference>
<evidence type="ECO:0000256" key="5">
    <source>
        <dbReference type="ARBA" id="ARBA00023239"/>
    </source>
</evidence>
<comment type="catalytic activity">
    <reaction evidence="7 8">
        <text>uroporphyrinogen III + 4 H(+) = coproporphyrinogen III + 4 CO2</text>
        <dbReference type="Rhea" id="RHEA:19865"/>
        <dbReference type="ChEBI" id="CHEBI:15378"/>
        <dbReference type="ChEBI" id="CHEBI:16526"/>
        <dbReference type="ChEBI" id="CHEBI:57308"/>
        <dbReference type="ChEBI" id="CHEBI:57309"/>
        <dbReference type="EC" id="4.1.1.37"/>
    </reaction>
</comment>
<dbReference type="GO" id="GO:0004853">
    <property type="term" value="F:uroporphyrinogen decarboxylase activity"/>
    <property type="evidence" value="ECO:0007669"/>
    <property type="project" value="UniProtKB-UniRule"/>
</dbReference>
<proteinExistence type="inferred from homology"/>
<feature type="domain" description="Uroporphyrinogen decarboxylase (URO-D)" evidence="11">
    <location>
        <begin position="143"/>
        <end position="159"/>
    </location>
</feature>
<dbReference type="EMBL" id="CP024899">
    <property type="protein sequence ID" value="ATX65444.1"/>
    <property type="molecule type" value="Genomic_DNA"/>
</dbReference>
<protein>
    <recommendedName>
        <fullName evidence="3 7">Uroporphyrinogen decarboxylase</fullName>
        <shortName evidence="7">UPD</shortName>
        <shortName evidence="7">URO-D</shortName>
        <ecNumber evidence="3 7">4.1.1.37</ecNumber>
    </recommendedName>
</protein>
<feature type="domain" description="Uroporphyrinogen decarboxylase (URO-D)" evidence="10">
    <location>
        <begin position="23"/>
        <end position="32"/>
    </location>
</feature>
<dbReference type="CDD" id="cd00717">
    <property type="entry name" value="URO-D"/>
    <property type="match status" value="1"/>
</dbReference>
<comment type="subcellular location">
    <subcellularLocation>
        <location evidence="7">Cytoplasm</location>
    </subcellularLocation>
</comment>
<feature type="site" description="Transition state stabilizer" evidence="7">
    <location>
        <position position="78"/>
    </location>
</feature>
<dbReference type="GO" id="GO:0019353">
    <property type="term" value="P:protoporphyrinogen IX biosynthetic process from glutamate"/>
    <property type="evidence" value="ECO:0007669"/>
    <property type="project" value="TreeGrafter"/>
</dbReference>